<keyword evidence="3" id="KW-1185">Reference proteome</keyword>
<organism evidence="2 3">
    <name type="scientific">Acropora cervicornis</name>
    <name type="common">Staghorn coral</name>
    <dbReference type="NCBI Taxonomy" id="6130"/>
    <lineage>
        <taxon>Eukaryota</taxon>
        <taxon>Metazoa</taxon>
        <taxon>Cnidaria</taxon>
        <taxon>Anthozoa</taxon>
        <taxon>Hexacorallia</taxon>
        <taxon>Scleractinia</taxon>
        <taxon>Astrocoeniina</taxon>
        <taxon>Acroporidae</taxon>
        <taxon>Acropora</taxon>
    </lineage>
</organism>
<proteinExistence type="predicted"/>
<feature type="region of interest" description="Disordered" evidence="1">
    <location>
        <begin position="20"/>
        <end position="50"/>
    </location>
</feature>
<accession>A0AAD9Q119</accession>
<gene>
    <name evidence="2" type="ORF">P5673_025928</name>
</gene>
<dbReference type="EMBL" id="JARQWQ010000083">
    <property type="protein sequence ID" value="KAK2552773.1"/>
    <property type="molecule type" value="Genomic_DNA"/>
</dbReference>
<name>A0AAD9Q119_ACRCE</name>
<sequence length="366" mass="41707">MSPEGVSYKRNVIELKKYLTGSEESDQQDTGQDVVADRNANTGTPEPTDELGLWVGEMIKPTRVIGKIVSSLPGSEFGKLHYRNLERDKIRALALNRGDYDAKMQLSVLAKEDLLWWVENVQQAQRRIIHAPITYVFQTDASDTGWGISCSSHDSWKSQGLWSREQGVLHINARELYVLQFYSDIFLNEDFNSLKSILRGNGSCGSDDFGISLSGRKFYSTRARRHGRIRWPITKWVKHGYVMLAEPHYSLSSIDITVYMDVERNPDPISSEESYDLRKQTQTNTSKTLVYGRNYPLGWRKNAGTPSSTVFETFKKVRLLRFRGCRGGSRKDVQQVEERAVQGYFCRHRTKSGKRGKRVGYSLAAG</sequence>
<evidence type="ECO:0000256" key="1">
    <source>
        <dbReference type="SAM" id="MobiDB-lite"/>
    </source>
</evidence>
<evidence type="ECO:0000313" key="2">
    <source>
        <dbReference type="EMBL" id="KAK2552773.1"/>
    </source>
</evidence>
<dbReference type="Proteomes" id="UP001249851">
    <property type="component" value="Unassembled WGS sequence"/>
</dbReference>
<evidence type="ECO:0000313" key="3">
    <source>
        <dbReference type="Proteomes" id="UP001249851"/>
    </source>
</evidence>
<protein>
    <submittedName>
        <fullName evidence="2">Uncharacterized protein</fullName>
    </submittedName>
</protein>
<dbReference type="AlphaFoldDB" id="A0AAD9Q119"/>
<reference evidence="2" key="2">
    <citation type="journal article" date="2023" name="Science">
        <title>Genomic signatures of disease resistance in endangered staghorn corals.</title>
        <authorList>
            <person name="Vollmer S.V."/>
            <person name="Selwyn J.D."/>
            <person name="Despard B.A."/>
            <person name="Roesel C.L."/>
        </authorList>
    </citation>
    <scope>NUCLEOTIDE SEQUENCE</scope>
    <source>
        <strain evidence="2">K2</strain>
    </source>
</reference>
<comment type="caution">
    <text evidence="2">The sequence shown here is derived from an EMBL/GenBank/DDBJ whole genome shotgun (WGS) entry which is preliminary data.</text>
</comment>
<reference evidence="2" key="1">
    <citation type="journal article" date="2023" name="G3 (Bethesda)">
        <title>Whole genome assembly and annotation of the endangered Caribbean coral Acropora cervicornis.</title>
        <authorList>
            <person name="Selwyn J.D."/>
            <person name="Vollmer S.V."/>
        </authorList>
    </citation>
    <scope>NUCLEOTIDE SEQUENCE</scope>
    <source>
        <strain evidence="2">K2</strain>
    </source>
</reference>